<dbReference type="EMBL" id="BAABKK010000010">
    <property type="protein sequence ID" value="GAA5192890.1"/>
    <property type="molecule type" value="Genomic_DNA"/>
</dbReference>
<sequence>MALGQYGVSARIVEPSQTKEASSVLNKRLAVALTISGLLAGATACGAPAQTAPTSATPSPSATTAAAGWELDPAAGARRIKAAGLDILTAEGTAEHYHAHLDVLVDGKAVTVPAEIGFSFGADGQPNGISALHTHDTSGVIHIEAPTAGLKYTLGQVLSEWGVLDGKDASGAPHGGTGGWTVYVNGAKQGAPVSDVVLKAHDEVVLSYGAAPSPVPGSYNFPAGL</sequence>
<evidence type="ECO:0008006" key="3">
    <source>
        <dbReference type="Google" id="ProtNLM"/>
    </source>
</evidence>
<reference evidence="2" key="1">
    <citation type="journal article" date="2019" name="Int. J. Syst. Evol. Microbiol.">
        <title>The Global Catalogue of Microorganisms (GCM) 10K type strain sequencing project: providing services to taxonomists for standard genome sequencing and annotation.</title>
        <authorList>
            <consortium name="The Broad Institute Genomics Platform"/>
            <consortium name="The Broad Institute Genome Sequencing Center for Infectious Disease"/>
            <person name="Wu L."/>
            <person name="Ma J."/>
        </authorList>
    </citation>
    <scope>NUCLEOTIDE SEQUENCE [LARGE SCALE GENOMIC DNA]</scope>
    <source>
        <strain evidence="2">JCM 18514</strain>
    </source>
</reference>
<organism evidence="1 2">
    <name type="scientific">Arthrobacter gyeryongensis</name>
    <dbReference type="NCBI Taxonomy" id="1650592"/>
    <lineage>
        <taxon>Bacteria</taxon>
        <taxon>Bacillati</taxon>
        <taxon>Actinomycetota</taxon>
        <taxon>Actinomycetes</taxon>
        <taxon>Micrococcales</taxon>
        <taxon>Micrococcaceae</taxon>
        <taxon>Arthrobacter</taxon>
    </lineage>
</organism>
<gene>
    <name evidence="1" type="ORF">GCM10023346_16080</name>
</gene>
<comment type="caution">
    <text evidence="1">The sequence shown here is derived from an EMBL/GenBank/DDBJ whole genome shotgun (WGS) entry which is preliminary data.</text>
</comment>
<keyword evidence="2" id="KW-1185">Reference proteome</keyword>
<evidence type="ECO:0000313" key="1">
    <source>
        <dbReference type="EMBL" id="GAA5192890.1"/>
    </source>
</evidence>
<accession>A0ABP9SBY2</accession>
<dbReference type="Proteomes" id="UP001500200">
    <property type="component" value="Unassembled WGS sequence"/>
</dbReference>
<proteinExistence type="predicted"/>
<protein>
    <recommendedName>
        <fullName evidence="3">DUF4430 domain-containing protein</fullName>
    </recommendedName>
</protein>
<evidence type="ECO:0000313" key="2">
    <source>
        <dbReference type="Proteomes" id="UP001500200"/>
    </source>
</evidence>
<name>A0ABP9SBY2_9MICC</name>